<dbReference type="InterPro" id="IPR013968">
    <property type="entry name" value="PKS_KR"/>
</dbReference>
<dbReference type="PANTHER" id="PTHR43775">
    <property type="entry name" value="FATTY ACID SYNTHASE"/>
    <property type="match status" value="1"/>
</dbReference>
<dbReference type="InterPro" id="IPR020841">
    <property type="entry name" value="PKS_Beta-ketoAc_synthase_dom"/>
</dbReference>
<dbReference type="EMBL" id="WWHY01000001">
    <property type="protein sequence ID" value="MYR34079.1"/>
    <property type="molecule type" value="Genomic_DNA"/>
</dbReference>
<proteinExistence type="predicted"/>
<dbReference type="InterPro" id="IPR036736">
    <property type="entry name" value="ACP-like_sf"/>
</dbReference>
<dbReference type="InterPro" id="IPR001227">
    <property type="entry name" value="Ac_transferase_dom_sf"/>
</dbReference>
<dbReference type="Gene3D" id="3.30.70.3290">
    <property type="match status" value="1"/>
</dbReference>
<reference evidence="13 14" key="1">
    <citation type="journal article" date="2019" name="Nat. Commun.">
        <title>The antimicrobial potential of Streptomyces from insect microbiomes.</title>
        <authorList>
            <person name="Chevrette M.G."/>
            <person name="Carlson C.M."/>
            <person name="Ortega H.E."/>
            <person name="Thomas C."/>
            <person name="Ananiev G.E."/>
            <person name="Barns K.J."/>
            <person name="Book A.J."/>
            <person name="Cagnazzo J."/>
            <person name="Carlos C."/>
            <person name="Flanigan W."/>
            <person name="Grubbs K.J."/>
            <person name="Horn H.A."/>
            <person name="Hoffmann F.M."/>
            <person name="Klassen J.L."/>
            <person name="Knack J.J."/>
            <person name="Lewin G.R."/>
            <person name="McDonald B.R."/>
            <person name="Muller L."/>
            <person name="Melo W.G.P."/>
            <person name="Pinto-Tomas A.A."/>
            <person name="Schmitz A."/>
            <person name="Wendt-Pienkowski E."/>
            <person name="Wildman S."/>
            <person name="Zhao M."/>
            <person name="Zhang F."/>
            <person name="Bugni T.S."/>
            <person name="Andes D.R."/>
            <person name="Pupo M.T."/>
            <person name="Currie C.R."/>
        </authorList>
    </citation>
    <scope>NUCLEOTIDE SEQUENCE [LARGE SCALE GENOMIC DNA]</scope>
    <source>
        <strain evidence="13 14">SID5840</strain>
    </source>
</reference>
<dbReference type="GO" id="GO:0004312">
    <property type="term" value="F:fatty acid synthase activity"/>
    <property type="evidence" value="ECO:0007669"/>
    <property type="project" value="TreeGrafter"/>
</dbReference>
<dbReference type="PANTHER" id="PTHR43775:SF51">
    <property type="entry name" value="INACTIVE PHENOLPHTHIOCEROL SYNTHESIS POLYKETIDE SYNTHASE TYPE I PKS1-RELATED"/>
    <property type="match status" value="1"/>
</dbReference>
<feature type="region of interest" description="Disordered" evidence="10">
    <location>
        <begin position="1151"/>
        <end position="1170"/>
    </location>
</feature>
<dbReference type="SMART" id="SM00825">
    <property type="entry name" value="PKS_KS"/>
    <property type="match status" value="1"/>
</dbReference>
<dbReference type="PROSITE" id="PS52004">
    <property type="entry name" value="KS3_2"/>
    <property type="match status" value="1"/>
</dbReference>
<keyword evidence="4" id="KW-0597">Phosphoprotein</keyword>
<feature type="region of interest" description="Disordered" evidence="10">
    <location>
        <begin position="70"/>
        <end position="99"/>
    </location>
</feature>
<dbReference type="Pfam" id="PF08659">
    <property type="entry name" value="KR"/>
    <property type="match status" value="1"/>
</dbReference>
<dbReference type="Gene3D" id="1.10.1200.10">
    <property type="entry name" value="ACP-like"/>
    <property type="match status" value="1"/>
</dbReference>
<evidence type="ECO:0000256" key="7">
    <source>
        <dbReference type="ARBA" id="ARBA00023194"/>
    </source>
</evidence>
<feature type="compositionally biased region" description="Basic and acidic residues" evidence="10">
    <location>
        <begin position="1406"/>
        <end position="1415"/>
    </location>
</feature>
<dbReference type="Pfam" id="PF00109">
    <property type="entry name" value="ketoacyl-synt"/>
    <property type="match status" value="1"/>
</dbReference>
<dbReference type="InterPro" id="IPR050091">
    <property type="entry name" value="PKS_NRPS_Biosynth_Enz"/>
</dbReference>
<gene>
    <name evidence="13" type="ORF">GTW20_17925</name>
</gene>
<organism evidence="13 14">
    <name type="scientific">Nocardiopsis alba</name>
    <dbReference type="NCBI Taxonomy" id="53437"/>
    <lineage>
        <taxon>Bacteria</taxon>
        <taxon>Bacillati</taxon>
        <taxon>Actinomycetota</taxon>
        <taxon>Actinomycetes</taxon>
        <taxon>Streptosporangiales</taxon>
        <taxon>Nocardiopsidaceae</taxon>
        <taxon>Nocardiopsis</taxon>
    </lineage>
</organism>
<sequence length="1590" mass="166969">MATDSDQSAKLVTALRSALKENARLRDRNRELDTRSDPIAIVGMGCRTPGGVDSPEALWRLVSEGREALSPLPHDRGWDLDSLSGHDGSTPSSATDRGGFLDGAADFDAAFFGISPKEAAAMEPQQRQLLEVSWEALERSGIDPSSLTGTATGVYMGVTAAEYGPRMSEGPEDGHLLTGTTPSVASGRIAYLLGLEGPALSVDTACSSSLVAVHLAMRALREGECTLALAGGATVMGTAGLLAEFTRKRGLSADGRCKAFGEGADGTGFSEGAGVVVLERLSDARRNGHRVLALLRGSAINQDGASNGLTAPSGPAQVRVVRSALEDAGLGPTDVDAVEAHGTGTTLGDPIEAQALIESYGVDRERPLLLGSLKSNIGHTQAAAGINGLIKAVCALRAGVMPPTLHADTPTPHVDWGRGTVRVASTSHPLTGDDRPARMGVSSFGISGTNAHAIVEAVVEDDPADERTGGSALLPFALSARTEAALREQALRLRSHLADGGEHAATASLARTLAVGRSRMEHRAIVLADGRDTLSDALDAFASGTPDTRVVSGRSAQGGVTAFVYSGQGAQRVGMGRELHRRYPVFATALDEVVDAFDRHLERPLRSVMWAESGTPEADLLDETLYTQAGVFAFEVALTRLLESAGLTPDYVIGHSIGELAAAYVAGAFSLEDAVTLVAARGRIMQALPEGGVMVAVQAGEEEVRRALEDVEGVVSLAAVNSPEGVVLSGEEDAVLTVAGTFSDRGRRTRRLPVRRAFHSALMDPVLAPFARAADQVSYQRPRIPLVSNLSGGRAGDEILEGDYWVRHVREAVRFGDGVAYLSEAGVTEFVEVGPDGSLGSMVMSCPAAEGAEVTSLFGRSRSEEVLFVEGLAALYTRGVEVGWGALLPEGRLLGDLPTYPFQRRRYWMNPPNEGRVVVETGAATSSPAGEEPGERPLDASTYQEEWVRATGESRAASTGAWLLFASEEGDPALKECVLDLEGHGHRVRVLPVPDGADRAGTAESVARVEAEIGPLTGVALVATSTGSDDGPSTPSLSRDHRTAVALLQGLGDLGTSLPLWCVTRGAVAAGGARVVDPGAALIWGLGRVAAQEHTDRWGGLVDLPSVEESGAGETLGAVLRGEVAPEEDQLAIRERDVLVRRLVRAPLDRTPAVRDGSPSGTVLVTGGTGGLGAHTARRLAERGAEHLLLLSRRGKDAPGSEELLAELRAAGARVSLVACDVADRSALAAVLEEIPEEAPLTAVFHTAAALDDASLDDLGPEQIGRALRAKADGAVNLHLLTRDHDLSTFVLFSSVAAVFGVTGQGNYAPGNTFCEAFAHYRRGLGLSATSIAWGTWAGAGMADDEVVAELLRGHGLPPMDPRRAVGALDRVLERDLTALAVADIDWPRFRAAFTAARPSPLIEGIDPHEGRGGDTDGSASGPGRLRDRLSELGRPDREQALIALVRDQVAVILGHGSGEEVEVDRNLKDLGMDSAAAVMLRGRLAGLTGLPLPAALAFDHPTCEALGRTVEERMFGDSEQVVMERLDGLESAMGEYDGSGEGREAVVERLRDLLRRWSPEESRPTATDREVESASREELFALIDETLSD</sequence>
<evidence type="ECO:0000256" key="2">
    <source>
        <dbReference type="ARBA" id="ARBA00004792"/>
    </source>
</evidence>
<evidence type="ECO:0000259" key="12">
    <source>
        <dbReference type="PROSITE" id="PS52004"/>
    </source>
</evidence>
<dbReference type="InterPro" id="IPR014031">
    <property type="entry name" value="Ketoacyl_synth_C"/>
</dbReference>
<dbReference type="InterPro" id="IPR016039">
    <property type="entry name" value="Thiolase-like"/>
</dbReference>
<dbReference type="SUPFAM" id="SSF51735">
    <property type="entry name" value="NAD(P)-binding Rossmann-fold domains"/>
    <property type="match status" value="2"/>
</dbReference>
<dbReference type="SMART" id="SM00822">
    <property type="entry name" value="PKS_KR"/>
    <property type="match status" value="1"/>
</dbReference>
<dbReference type="Pfam" id="PF08990">
    <property type="entry name" value="Docking"/>
    <property type="match status" value="1"/>
</dbReference>
<dbReference type="InterPro" id="IPR016036">
    <property type="entry name" value="Malonyl_transacylase_ACP-bd"/>
</dbReference>
<evidence type="ECO:0000256" key="5">
    <source>
        <dbReference type="ARBA" id="ARBA00022679"/>
    </source>
</evidence>
<accession>A0A7K2IVS1</accession>
<dbReference type="Gene3D" id="3.40.50.720">
    <property type="entry name" value="NAD(P)-binding Rossmann-like Domain"/>
    <property type="match status" value="1"/>
</dbReference>
<dbReference type="CDD" id="cd08952">
    <property type="entry name" value="KR_1_SDR_x"/>
    <property type="match status" value="1"/>
</dbReference>
<dbReference type="InterPro" id="IPR018201">
    <property type="entry name" value="Ketoacyl_synth_AS"/>
</dbReference>
<dbReference type="InterPro" id="IPR014030">
    <property type="entry name" value="Ketoacyl_synth_N"/>
</dbReference>
<evidence type="ECO:0000256" key="10">
    <source>
        <dbReference type="SAM" id="MobiDB-lite"/>
    </source>
</evidence>
<keyword evidence="3" id="KW-0596">Phosphopantetheine</keyword>
<feature type="compositionally biased region" description="Basic and acidic residues" evidence="10">
    <location>
        <begin position="70"/>
        <end position="79"/>
    </location>
</feature>
<evidence type="ECO:0000259" key="11">
    <source>
        <dbReference type="PROSITE" id="PS50075"/>
    </source>
</evidence>
<evidence type="ECO:0000256" key="9">
    <source>
        <dbReference type="ARBA" id="ARBA00023315"/>
    </source>
</evidence>
<dbReference type="SUPFAM" id="SSF52151">
    <property type="entry name" value="FabD/lysophospholipase-like"/>
    <property type="match status" value="1"/>
</dbReference>
<dbReference type="InterPro" id="IPR014043">
    <property type="entry name" value="Acyl_transferase_dom"/>
</dbReference>
<keyword evidence="7" id="KW-0045">Antibiotic biosynthesis</keyword>
<dbReference type="GO" id="GO:0033068">
    <property type="term" value="P:macrolide biosynthetic process"/>
    <property type="evidence" value="ECO:0007669"/>
    <property type="project" value="UniProtKB-ARBA"/>
</dbReference>
<comment type="pathway">
    <text evidence="2">Antibiotic biosynthesis.</text>
</comment>
<comment type="cofactor">
    <cofactor evidence="1">
        <name>pantetheine 4'-phosphate</name>
        <dbReference type="ChEBI" id="CHEBI:47942"/>
    </cofactor>
</comment>
<dbReference type="PROSITE" id="PS00606">
    <property type="entry name" value="KS3_1"/>
    <property type="match status" value="1"/>
</dbReference>
<dbReference type="InterPro" id="IPR016035">
    <property type="entry name" value="Acyl_Trfase/lysoPLipase"/>
</dbReference>
<comment type="caution">
    <text evidence="13">The sequence shown here is derived from an EMBL/GenBank/DDBJ whole genome shotgun (WGS) entry which is preliminary data.</text>
</comment>
<keyword evidence="6" id="KW-0677">Repeat</keyword>
<dbReference type="Pfam" id="PF00698">
    <property type="entry name" value="Acyl_transf_1"/>
    <property type="match status" value="1"/>
</dbReference>
<dbReference type="Gene3D" id="3.40.47.10">
    <property type="match status" value="1"/>
</dbReference>
<dbReference type="Gene3D" id="3.40.366.10">
    <property type="entry name" value="Malonyl-Coenzyme A Acyl Carrier Protein, domain 2"/>
    <property type="match status" value="1"/>
</dbReference>
<dbReference type="Pfam" id="PF22336">
    <property type="entry name" value="RhiE-like_linker"/>
    <property type="match status" value="1"/>
</dbReference>
<dbReference type="Proteomes" id="UP000467124">
    <property type="component" value="Unassembled WGS sequence"/>
</dbReference>
<dbReference type="InterPro" id="IPR036291">
    <property type="entry name" value="NAD(P)-bd_dom_sf"/>
</dbReference>
<evidence type="ECO:0000313" key="13">
    <source>
        <dbReference type="EMBL" id="MYR34079.1"/>
    </source>
</evidence>
<evidence type="ECO:0000256" key="4">
    <source>
        <dbReference type="ARBA" id="ARBA00022553"/>
    </source>
</evidence>
<dbReference type="InterPro" id="IPR009081">
    <property type="entry name" value="PP-bd_ACP"/>
</dbReference>
<dbReference type="InterPro" id="IPR057326">
    <property type="entry name" value="KR_dom"/>
</dbReference>
<dbReference type="SUPFAM" id="SSF47336">
    <property type="entry name" value="ACP-like"/>
    <property type="match status" value="1"/>
</dbReference>
<evidence type="ECO:0000256" key="6">
    <source>
        <dbReference type="ARBA" id="ARBA00022737"/>
    </source>
</evidence>
<protein>
    <submittedName>
        <fullName evidence="13">SDR family NAD(P)-dependent oxidoreductase</fullName>
    </submittedName>
</protein>
<feature type="domain" description="Carrier" evidence="11">
    <location>
        <begin position="1440"/>
        <end position="1515"/>
    </location>
</feature>
<feature type="region of interest" description="Disordered" evidence="10">
    <location>
        <begin position="1402"/>
        <end position="1430"/>
    </location>
</feature>
<dbReference type="RefSeq" id="WP_161111402.1">
    <property type="nucleotide sequence ID" value="NZ_WWHY01000001.1"/>
</dbReference>
<dbReference type="PROSITE" id="PS50075">
    <property type="entry name" value="CARRIER"/>
    <property type="match status" value="1"/>
</dbReference>
<dbReference type="SMART" id="SM00827">
    <property type="entry name" value="PKS_AT"/>
    <property type="match status" value="1"/>
</dbReference>
<dbReference type="InterPro" id="IPR020806">
    <property type="entry name" value="PKS_PP-bd"/>
</dbReference>
<keyword evidence="9" id="KW-0012">Acyltransferase</keyword>
<dbReference type="GO" id="GO:0031177">
    <property type="term" value="F:phosphopantetheine binding"/>
    <property type="evidence" value="ECO:0007669"/>
    <property type="project" value="InterPro"/>
</dbReference>
<evidence type="ECO:0000256" key="8">
    <source>
        <dbReference type="ARBA" id="ARBA00023268"/>
    </source>
</evidence>
<evidence type="ECO:0000256" key="3">
    <source>
        <dbReference type="ARBA" id="ARBA00022450"/>
    </source>
</evidence>
<evidence type="ECO:0000256" key="1">
    <source>
        <dbReference type="ARBA" id="ARBA00001957"/>
    </source>
</evidence>
<dbReference type="SUPFAM" id="SSF53901">
    <property type="entry name" value="Thiolase-like"/>
    <property type="match status" value="1"/>
</dbReference>
<dbReference type="InterPro" id="IPR015083">
    <property type="entry name" value="NorB/c/GfsB-D-like_docking"/>
</dbReference>
<name>A0A7K2IVS1_9ACTN</name>
<dbReference type="GO" id="GO:0006633">
    <property type="term" value="P:fatty acid biosynthetic process"/>
    <property type="evidence" value="ECO:0007669"/>
    <property type="project" value="InterPro"/>
</dbReference>
<dbReference type="FunFam" id="3.40.47.10:FF:000019">
    <property type="entry name" value="Polyketide synthase type I"/>
    <property type="match status" value="1"/>
</dbReference>
<dbReference type="SUPFAM" id="SSF55048">
    <property type="entry name" value="Probable ACP-binding domain of malonyl-CoA ACP transacylase"/>
    <property type="match status" value="1"/>
</dbReference>
<dbReference type="SMART" id="SM00823">
    <property type="entry name" value="PKS_PP"/>
    <property type="match status" value="1"/>
</dbReference>
<dbReference type="Pfam" id="PF02801">
    <property type="entry name" value="Ketoacyl-synt_C"/>
    <property type="match status" value="1"/>
</dbReference>
<dbReference type="CDD" id="cd00833">
    <property type="entry name" value="PKS"/>
    <property type="match status" value="1"/>
</dbReference>
<keyword evidence="5" id="KW-0808">Transferase</keyword>
<keyword evidence="8" id="KW-0511">Multifunctional enzyme</keyword>
<dbReference type="Pfam" id="PF00550">
    <property type="entry name" value="PP-binding"/>
    <property type="match status" value="1"/>
</dbReference>
<dbReference type="GO" id="GO:0004315">
    <property type="term" value="F:3-oxoacyl-[acyl-carrier-protein] synthase activity"/>
    <property type="evidence" value="ECO:0007669"/>
    <property type="project" value="InterPro"/>
</dbReference>
<feature type="domain" description="Ketosynthase family 3 (KS3)" evidence="12">
    <location>
        <begin position="36"/>
        <end position="457"/>
    </location>
</feature>
<evidence type="ECO:0000313" key="14">
    <source>
        <dbReference type="Proteomes" id="UP000467124"/>
    </source>
</evidence>
<dbReference type="InterPro" id="IPR054514">
    <property type="entry name" value="RhiE-like_linker"/>
</dbReference>